<dbReference type="SUPFAM" id="SSF50978">
    <property type="entry name" value="WD40 repeat-like"/>
    <property type="match status" value="1"/>
</dbReference>
<proteinExistence type="predicted"/>
<evidence type="ECO:0000256" key="1">
    <source>
        <dbReference type="ARBA" id="ARBA00022574"/>
    </source>
</evidence>
<dbReference type="Pfam" id="PF00400">
    <property type="entry name" value="WD40"/>
    <property type="match status" value="5"/>
</dbReference>
<dbReference type="InterPro" id="IPR001680">
    <property type="entry name" value="WD40_rpt"/>
</dbReference>
<gene>
    <name evidence="4" type="ORF">RFI_21428</name>
</gene>
<keyword evidence="1 3" id="KW-0853">WD repeat</keyword>
<dbReference type="EMBL" id="ASPP01018685">
    <property type="protein sequence ID" value="ETO15935.1"/>
    <property type="molecule type" value="Genomic_DNA"/>
</dbReference>
<feature type="repeat" description="WD" evidence="3">
    <location>
        <begin position="57"/>
        <end position="100"/>
    </location>
</feature>
<protein>
    <submittedName>
        <fullName evidence="4">WD-40 repeat protein</fullName>
    </submittedName>
</protein>
<dbReference type="PANTHER" id="PTHR19848">
    <property type="entry name" value="WD40 REPEAT PROTEIN"/>
    <property type="match status" value="1"/>
</dbReference>
<dbReference type="PROSITE" id="PS50294">
    <property type="entry name" value="WD_REPEATS_REGION"/>
    <property type="match status" value="4"/>
</dbReference>
<dbReference type="PROSITE" id="PS00678">
    <property type="entry name" value="WD_REPEATS_1"/>
    <property type="match status" value="4"/>
</dbReference>
<dbReference type="CDD" id="cd00200">
    <property type="entry name" value="WD40"/>
    <property type="match status" value="1"/>
</dbReference>
<reference evidence="4 5" key="1">
    <citation type="journal article" date="2013" name="Curr. Biol.">
        <title>The Genome of the Foraminiferan Reticulomyxa filosa.</title>
        <authorList>
            <person name="Glockner G."/>
            <person name="Hulsmann N."/>
            <person name="Schleicher M."/>
            <person name="Noegel A.A."/>
            <person name="Eichinger L."/>
            <person name="Gallinger C."/>
            <person name="Pawlowski J."/>
            <person name="Sierra R."/>
            <person name="Euteneuer U."/>
            <person name="Pillet L."/>
            <person name="Moustafa A."/>
            <person name="Platzer M."/>
            <person name="Groth M."/>
            <person name="Szafranski K."/>
            <person name="Schliwa M."/>
        </authorList>
    </citation>
    <scope>NUCLEOTIDE SEQUENCE [LARGE SCALE GENOMIC DNA]</scope>
</reference>
<organism evidence="4 5">
    <name type="scientific">Reticulomyxa filosa</name>
    <dbReference type="NCBI Taxonomy" id="46433"/>
    <lineage>
        <taxon>Eukaryota</taxon>
        <taxon>Sar</taxon>
        <taxon>Rhizaria</taxon>
        <taxon>Retaria</taxon>
        <taxon>Foraminifera</taxon>
        <taxon>Monothalamids</taxon>
        <taxon>Reticulomyxidae</taxon>
        <taxon>Reticulomyxa</taxon>
    </lineage>
</organism>
<dbReference type="Proteomes" id="UP000023152">
    <property type="component" value="Unassembled WGS sequence"/>
</dbReference>
<dbReference type="SMART" id="SM00320">
    <property type="entry name" value="WD40"/>
    <property type="match status" value="5"/>
</dbReference>
<dbReference type="InterPro" id="IPR019775">
    <property type="entry name" value="WD40_repeat_CS"/>
</dbReference>
<evidence type="ECO:0000313" key="5">
    <source>
        <dbReference type="Proteomes" id="UP000023152"/>
    </source>
</evidence>
<dbReference type="InterPro" id="IPR036322">
    <property type="entry name" value="WD40_repeat_dom_sf"/>
</dbReference>
<evidence type="ECO:0000256" key="3">
    <source>
        <dbReference type="PROSITE-ProRule" id="PRU00221"/>
    </source>
</evidence>
<evidence type="ECO:0000256" key="2">
    <source>
        <dbReference type="ARBA" id="ARBA00022737"/>
    </source>
</evidence>
<keyword evidence="5" id="KW-1185">Reference proteome</keyword>
<feature type="repeat" description="WD" evidence="3">
    <location>
        <begin position="231"/>
        <end position="271"/>
    </location>
</feature>
<feature type="repeat" description="WD" evidence="3">
    <location>
        <begin position="126"/>
        <end position="169"/>
    </location>
</feature>
<name>X6MS84_RETFI</name>
<sequence>MEQIKKESKKNKIEINIKNNEDRKEDDFTHQLSQFKYKQFSTYNIDLFRSSKLLKTFTEHNNNVYSIDYSTFYDGQFICSGSGDNTVRVWDIEDNSQIQSFNGHSKYVYCTIRFWDFKDNKQLKLLNEYTDWVGGIEFSPFYSGRYLCSGSGDKTIHLWDVETFKSLHVFNGHAKGVWCVDFSPLQSGSNNSEKINNIGVIGGNGYTICSGSNDKTICMWDIETAKQIIVFKGHKDCVRNVKYGRENTILSGSEDKSVCLWDIRSGQPIQQFKGHKNFVYAVEYSPFIIKDIIEVVGSNVLCSGSLDNTIRFWDIRSNKNELFVIKGDEKEDKGILCLKFMSLKKKVKSNEQKANGDCVNLCYGSTKGPIRVWG</sequence>
<dbReference type="InterPro" id="IPR015943">
    <property type="entry name" value="WD40/YVTN_repeat-like_dom_sf"/>
</dbReference>
<keyword evidence="2" id="KW-0677">Repeat</keyword>
<feature type="repeat" description="WD" evidence="3">
    <location>
        <begin position="204"/>
        <end position="230"/>
    </location>
</feature>
<dbReference type="Gene3D" id="2.130.10.10">
    <property type="entry name" value="YVTN repeat-like/Quinoprotein amine dehydrogenase"/>
    <property type="match status" value="3"/>
</dbReference>
<comment type="caution">
    <text evidence="4">The sequence shown here is derived from an EMBL/GenBank/DDBJ whole genome shotgun (WGS) entry which is preliminary data.</text>
</comment>
<dbReference type="InterPro" id="IPR020472">
    <property type="entry name" value="WD40_PAC1"/>
</dbReference>
<dbReference type="PANTHER" id="PTHR19848:SF8">
    <property type="entry name" value="F-BOX AND WD REPEAT DOMAIN CONTAINING 7"/>
    <property type="match status" value="1"/>
</dbReference>
<dbReference type="PRINTS" id="PR00320">
    <property type="entry name" value="GPROTEINBRPT"/>
</dbReference>
<accession>X6MS84</accession>
<feature type="repeat" description="WD" evidence="3">
    <location>
        <begin position="272"/>
        <end position="323"/>
    </location>
</feature>
<evidence type="ECO:0000313" key="4">
    <source>
        <dbReference type="EMBL" id="ETO15935.1"/>
    </source>
</evidence>
<dbReference type="PROSITE" id="PS50082">
    <property type="entry name" value="WD_REPEATS_2"/>
    <property type="match status" value="5"/>
</dbReference>
<dbReference type="AlphaFoldDB" id="X6MS84"/>